<dbReference type="AlphaFoldDB" id="A0AAU1U3V0"/>
<accession>A0AAU1U3V0</accession>
<dbReference type="CDD" id="cd05269">
    <property type="entry name" value="TMR_SDR_a"/>
    <property type="match status" value="1"/>
</dbReference>
<gene>
    <name evidence="2" type="ORF">OHU69_15205</name>
</gene>
<protein>
    <submittedName>
        <fullName evidence="2">SDR family oxidoreductase</fullName>
    </submittedName>
</protein>
<dbReference type="Pfam" id="PF13460">
    <property type="entry name" value="NAD_binding_10"/>
    <property type="match status" value="1"/>
</dbReference>
<dbReference type="PANTHER" id="PTHR43162">
    <property type="match status" value="1"/>
</dbReference>
<evidence type="ECO:0000259" key="1">
    <source>
        <dbReference type="Pfam" id="PF13460"/>
    </source>
</evidence>
<dbReference type="InterPro" id="IPR051604">
    <property type="entry name" value="Ergot_Alk_Oxidoreductase"/>
</dbReference>
<dbReference type="InterPro" id="IPR036291">
    <property type="entry name" value="NAD(P)-bd_dom_sf"/>
</dbReference>
<feature type="domain" description="NAD(P)-binding" evidence="1">
    <location>
        <begin position="6"/>
        <end position="180"/>
    </location>
</feature>
<sequence>MILITGATGTIGSEVTRLLAARGVPHRALTRDPARAAFGPATEVVRGDLDDPGTLDTAVAGATAVFMVTLPGSGSGPGAQDKALLDAARAAGVRRVVKLSAIGTGEPGAGGFGMWHVPGEEALRAGDLEWTVLRPTTFASNFLWSAPEIRAGRPVPNQFGDGAQGVIDPRDIAEAAVETLLADGHNGRVYTLTGPELLTVPDQAAAVAAAVGRPVETVEVPLESAREYVLAAGIAEESVDSVLEGFAYVRAGHNAIVTDDVERILGRPPRTFAMWAEEHKGAFV</sequence>
<dbReference type="PANTHER" id="PTHR43162:SF1">
    <property type="entry name" value="PRESTALK A DIFFERENTIATION PROTEIN A"/>
    <property type="match status" value="1"/>
</dbReference>
<proteinExistence type="predicted"/>
<name>A0AAU1U3V0_9ACTN</name>
<evidence type="ECO:0000313" key="2">
    <source>
        <dbReference type="EMBL" id="WTS12260.1"/>
    </source>
</evidence>
<dbReference type="SUPFAM" id="SSF51735">
    <property type="entry name" value="NAD(P)-binding Rossmann-fold domains"/>
    <property type="match status" value="1"/>
</dbReference>
<dbReference type="Gene3D" id="3.90.25.10">
    <property type="entry name" value="UDP-galactose 4-epimerase, domain 1"/>
    <property type="match status" value="1"/>
</dbReference>
<dbReference type="Gene3D" id="3.40.50.720">
    <property type="entry name" value="NAD(P)-binding Rossmann-like Domain"/>
    <property type="match status" value="1"/>
</dbReference>
<reference evidence="2" key="1">
    <citation type="submission" date="2022-10" db="EMBL/GenBank/DDBJ databases">
        <title>The complete genomes of actinobacterial strains from the NBC collection.</title>
        <authorList>
            <person name="Joergensen T.S."/>
            <person name="Alvarez Arevalo M."/>
            <person name="Sterndorff E.B."/>
            <person name="Faurdal D."/>
            <person name="Vuksanovic O."/>
            <person name="Mourched A.-S."/>
            <person name="Charusanti P."/>
            <person name="Shaw S."/>
            <person name="Blin K."/>
            <person name="Weber T."/>
        </authorList>
    </citation>
    <scope>NUCLEOTIDE SEQUENCE</scope>
    <source>
        <strain evidence="2">NBC_00119</strain>
    </source>
</reference>
<dbReference type="InterPro" id="IPR016040">
    <property type="entry name" value="NAD(P)-bd_dom"/>
</dbReference>
<organism evidence="2">
    <name type="scientific">Streptomyces sp. NBC_00119</name>
    <dbReference type="NCBI Taxonomy" id="2975659"/>
    <lineage>
        <taxon>Bacteria</taxon>
        <taxon>Bacillati</taxon>
        <taxon>Actinomycetota</taxon>
        <taxon>Actinomycetes</taxon>
        <taxon>Kitasatosporales</taxon>
        <taxon>Streptomycetaceae</taxon>
        <taxon>Streptomyces</taxon>
    </lineage>
</organism>
<dbReference type="EMBL" id="CP108195">
    <property type="protein sequence ID" value="WTS12260.1"/>
    <property type="molecule type" value="Genomic_DNA"/>
</dbReference>